<proteinExistence type="predicted"/>
<evidence type="ECO:0000313" key="13">
    <source>
        <dbReference type="WBParaSite" id="HPBE_0002261501-mRNA-1"/>
    </source>
</evidence>
<dbReference type="InterPro" id="IPR004313">
    <property type="entry name" value="ARD"/>
</dbReference>
<dbReference type="InterPro" id="IPR014710">
    <property type="entry name" value="RmlC-like_jellyroll"/>
</dbReference>
<keyword evidence="4" id="KW-0028">Amino-acid biosynthesis</keyword>
<protein>
    <recommendedName>
        <fullName evidence="10">acireductone dioxygenase (Fe(2+)-requiring)</fullName>
        <ecNumber evidence="10">1.13.11.54</ecNumber>
    </recommendedName>
</protein>
<dbReference type="InterPro" id="IPR011051">
    <property type="entry name" value="RmlC_Cupin_sf"/>
</dbReference>
<dbReference type="OrthoDB" id="1867259at2759"/>
<dbReference type="EC" id="1.13.11.54" evidence="10"/>
<comment type="cofactor">
    <cofactor evidence="2">
        <name>Fe(2+)</name>
        <dbReference type="ChEBI" id="CHEBI:29033"/>
    </cofactor>
</comment>
<dbReference type="EMBL" id="UZAH01034178">
    <property type="protein sequence ID" value="VDP33707.1"/>
    <property type="molecule type" value="Genomic_DNA"/>
</dbReference>
<dbReference type="Proteomes" id="UP000050761">
    <property type="component" value="Unassembled WGS sequence"/>
</dbReference>
<keyword evidence="5" id="KW-0479">Metal-binding</keyword>
<keyword evidence="6" id="KW-0223">Dioxygenase</keyword>
<reference evidence="11 12" key="1">
    <citation type="submission" date="2018-11" db="EMBL/GenBank/DDBJ databases">
        <authorList>
            <consortium name="Pathogen Informatics"/>
        </authorList>
    </citation>
    <scope>NUCLEOTIDE SEQUENCE [LARGE SCALE GENOMIC DNA]</scope>
</reference>
<keyword evidence="3" id="KW-0533">Nickel</keyword>
<evidence type="ECO:0000313" key="12">
    <source>
        <dbReference type="Proteomes" id="UP000050761"/>
    </source>
</evidence>
<accession>A0A183GIY3</accession>
<evidence type="ECO:0000256" key="5">
    <source>
        <dbReference type="ARBA" id="ARBA00022723"/>
    </source>
</evidence>
<evidence type="ECO:0000313" key="11">
    <source>
        <dbReference type="EMBL" id="VDP33707.1"/>
    </source>
</evidence>
<keyword evidence="12" id="KW-1185">Reference proteome</keyword>
<keyword evidence="7" id="KW-0560">Oxidoreductase</keyword>
<evidence type="ECO:0000256" key="1">
    <source>
        <dbReference type="ARBA" id="ARBA00000428"/>
    </source>
</evidence>
<reference evidence="13" key="2">
    <citation type="submission" date="2019-09" db="UniProtKB">
        <authorList>
            <consortium name="WormBaseParasite"/>
        </authorList>
    </citation>
    <scope>IDENTIFICATION</scope>
</reference>
<dbReference type="GO" id="GO:0046872">
    <property type="term" value="F:metal ion binding"/>
    <property type="evidence" value="ECO:0007669"/>
    <property type="project" value="UniProtKB-KW"/>
</dbReference>
<evidence type="ECO:0000256" key="6">
    <source>
        <dbReference type="ARBA" id="ARBA00022964"/>
    </source>
</evidence>
<evidence type="ECO:0000256" key="4">
    <source>
        <dbReference type="ARBA" id="ARBA00022605"/>
    </source>
</evidence>
<evidence type="ECO:0000256" key="3">
    <source>
        <dbReference type="ARBA" id="ARBA00022596"/>
    </source>
</evidence>
<evidence type="ECO:0000256" key="9">
    <source>
        <dbReference type="ARBA" id="ARBA00023167"/>
    </source>
</evidence>
<keyword evidence="8" id="KW-0408">Iron</keyword>
<gene>
    <name evidence="11" type="ORF">HPBE_LOCUS22614</name>
</gene>
<dbReference type="GO" id="GO:0009086">
    <property type="term" value="P:methionine biosynthetic process"/>
    <property type="evidence" value="ECO:0007669"/>
    <property type="project" value="UniProtKB-KW"/>
</dbReference>
<comment type="catalytic activity">
    <reaction evidence="1">
        <text>1,2-dihydroxy-5-(methylsulfanyl)pent-1-en-3-one + O2 = 4-methylsulfanyl-2-oxobutanoate + formate + 2 H(+)</text>
        <dbReference type="Rhea" id="RHEA:24504"/>
        <dbReference type="ChEBI" id="CHEBI:15378"/>
        <dbReference type="ChEBI" id="CHEBI:15379"/>
        <dbReference type="ChEBI" id="CHEBI:15740"/>
        <dbReference type="ChEBI" id="CHEBI:16723"/>
        <dbReference type="ChEBI" id="CHEBI:49252"/>
        <dbReference type="EC" id="1.13.11.54"/>
    </reaction>
</comment>
<organism evidence="12 13">
    <name type="scientific">Heligmosomoides polygyrus</name>
    <name type="common">Parasitic roundworm</name>
    <dbReference type="NCBI Taxonomy" id="6339"/>
    <lineage>
        <taxon>Eukaryota</taxon>
        <taxon>Metazoa</taxon>
        <taxon>Ecdysozoa</taxon>
        <taxon>Nematoda</taxon>
        <taxon>Chromadorea</taxon>
        <taxon>Rhabditida</taxon>
        <taxon>Rhabditina</taxon>
        <taxon>Rhabditomorpha</taxon>
        <taxon>Strongyloidea</taxon>
        <taxon>Heligmosomidae</taxon>
        <taxon>Heligmosomoides</taxon>
    </lineage>
</organism>
<dbReference type="Pfam" id="PF03079">
    <property type="entry name" value="ARD"/>
    <property type="match status" value="1"/>
</dbReference>
<accession>A0A3P8C157</accession>
<name>A0A183GIY3_HELPZ</name>
<dbReference type="WBParaSite" id="HPBE_0002261501-mRNA-1">
    <property type="protein sequence ID" value="HPBE_0002261501-mRNA-1"/>
    <property type="gene ID" value="HPBE_0002261501"/>
</dbReference>
<evidence type="ECO:0000256" key="8">
    <source>
        <dbReference type="ARBA" id="ARBA00023004"/>
    </source>
</evidence>
<dbReference type="AlphaFoldDB" id="A0A183GIY3"/>
<dbReference type="SUPFAM" id="SSF51182">
    <property type="entry name" value="RmlC-like cupins"/>
    <property type="match status" value="1"/>
</dbReference>
<sequence length="138" mass="16341">MQSCRRGNHGTEVDENVGRCFKIEMNPEWGAQLDKLSNAYDMHSRDEIHISRTRLPDFDAKVYQRRGRLRINDEWIRIPVKRGDFVYLPAGIYHRFTTDRNVSLIYSRAVKEGIHSSFDGFRFCGPFQRYKIVQIQRS</sequence>
<evidence type="ECO:0000256" key="10">
    <source>
        <dbReference type="ARBA" id="ARBA00039005"/>
    </source>
</evidence>
<keyword evidence="9" id="KW-0486">Methionine biosynthesis</keyword>
<dbReference type="Gene3D" id="2.60.120.10">
    <property type="entry name" value="Jelly Rolls"/>
    <property type="match status" value="1"/>
</dbReference>
<dbReference type="GO" id="GO:0010309">
    <property type="term" value="F:acireductone dioxygenase [iron(II)-requiring] activity"/>
    <property type="evidence" value="ECO:0007669"/>
    <property type="project" value="UniProtKB-EC"/>
</dbReference>
<dbReference type="PANTHER" id="PTHR23418:SF0">
    <property type="entry name" value="ACIREDUCTONE DIOXYGENASE"/>
    <property type="match status" value="1"/>
</dbReference>
<dbReference type="PANTHER" id="PTHR23418">
    <property type="entry name" value="ACIREDUCTONE DIOXYGENASE"/>
    <property type="match status" value="1"/>
</dbReference>
<evidence type="ECO:0000256" key="7">
    <source>
        <dbReference type="ARBA" id="ARBA00023002"/>
    </source>
</evidence>
<evidence type="ECO:0000256" key="2">
    <source>
        <dbReference type="ARBA" id="ARBA00001954"/>
    </source>
</evidence>